<accession>A0A1H0NFZ2</accession>
<dbReference type="InterPro" id="IPR027417">
    <property type="entry name" value="P-loop_NTPase"/>
</dbReference>
<evidence type="ECO:0000256" key="9">
    <source>
        <dbReference type="HAMAP-Rule" id="MF_00096"/>
    </source>
</evidence>
<dbReference type="EMBL" id="FNJK01000003">
    <property type="protein sequence ID" value="SDO91531.1"/>
    <property type="molecule type" value="Genomic_DNA"/>
</dbReference>
<dbReference type="InterPro" id="IPR007861">
    <property type="entry name" value="DNA_mismatch_repair_MutS_clamp"/>
</dbReference>
<dbReference type="GO" id="GO:0005829">
    <property type="term" value="C:cytosol"/>
    <property type="evidence" value="ECO:0007669"/>
    <property type="project" value="TreeGrafter"/>
</dbReference>
<dbReference type="Gene3D" id="3.40.50.300">
    <property type="entry name" value="P-loop containing nucleotide triphosphate hydrolases"/>
    <property type="match status" value="1"/>
</dbReference>
<dbReference type="InterPro" id="IPR005748">
    <property type="entry name" value="DNA_mismatch_repair_MutS"/>
</dbReference>
<dbReference type="NCBIfam" id="NF003810">
    <property type="entry name" value="PRK05399.1"/>
    <property type="match status" value="1"/>
</dbReference>
<dbReference type="OrthoDB" id="9802448at2"/>
<dbReference type="SMART" id="SM00533">
    <property type="entry name" value="MUTSd"/>
    <property type="match status" value="1"/>
</dbReference>
<feature type="binding site" evidence="9">
    <location>
        <begin position="602"/>
        <end position="609"/>
    </location>
    <ligand>
        <name>ATP</name>
        <dbReference type="ChEBI" id="CHEBI:30616"/>
    </ligand>
</feature>
<dbReference type="FunFam" id="1.10.1420.10:FF:000001">
    <property type="entry name" value="DNA mismatch repair protein MutS"/>
    <property type="match status" value="1"/>
</dbReference>
<dbReference type="Pfam" id="PF01624">
    <property type="entry name" value="MutS_I"/>
    <property type="match status" value="1"/>
</dbReference>
<evidence type="ECO:0000256" key="3">
    <source>
        <dbReference type="ARBA" id="ARBA00022741"/>
    </source>
</evidence>
<dbReference type="Gene3D" id="1.10.1420.10">
    <property type="match status" value="2"/>
</dbReference>
<dbReference type="GO" id="GO:0030983">
    <property type="term" value="F:mismatched DNA binding"/>
    <property type="evidence" value="ECO:0007669"/>
    <property type="project" value="InterPro"/>
</dbReference>
<evidence type="ECO:0000313" key="12">
    <source>
        <dbReference type="EMBL" id="SDO91531.1"/>
    </source>
</evidence>
<comment type="function">
    <text evidence="8 9">This protein is involved in the repair of mismatches in DNA. It is possible that it carries out the mismatch recognition step. This protein has a weak ATPase activity.</text>
</comment>
<evidence type="ECO:0000313" key="13">
    <source>
        <dbReference type="Proteomes" id="UP000183816"/>
    </source>
</evidence>
<sequence length="858" mass="96330">MAKDKISPGMQQYLDVKKDYPDAFLLFRMGDFYELFYDDAVKAAQILEISLTSRNKNADNPIPMAGVPYHSAQQYIDVLVEMGYKVAIAEQMEDPKQAVGVVKREVVQVITPGTAVDSSKPDNANNFLVAIDSDGKTFGLAYMDVSTGEFYATSLSDFTSLKSEILNLKAREIVVGYELSEDEQHSLVKQLNLLLSFEQERYEDVHLIDPNLTALEISAAEKLLQYVHTTQKRELSHLQKIVHYEIKDYLQMSYTTKSSLDLLENARTSKKHGSLYWLLDETKTAMGMRLLRNWIDRPLVNQEQIEERQNIVQVFLDNFFERSDLTDSLKGVYDIERLASRVSFGKANPKDLLQLGHTLGQVPTIKAILESFDSPHLDKLVNCIDTLPELESLISSAIDPDAQAVITEGSIIKTGFDETLDKYRKVMREGTSWIAEIEAKERAASGITNLKIDYNKKDGYYFHVTNSNLSLVPDYFFRKATLKNSERFGTAELAKIEGEMLEAREQSASLEYDIFMRVRAQVERYISRLQDLAKAISTVDVLQSLAVVAENNHYVRPTFNNNYEIKIEKGRHAVVEKVMGTQEYIPNTITFGRNTNIQLITGPNMSGKSTYMRQLALTVIMAQMGSYVAAESVSLPVFDAIFTRIGAADDLISGQSTFMVEMMEANQAIKRASDQSLILFDELGRGTATYDGMALAQSIIEYIHDYIGAKTMFATHYHELTSLSTTLTHLVNVHVATLERNGDVTFLHKIAEGPADKSYGIHVAKIAGLPEDLLQRADSILTNLESGAAQLHLTADAVDVEEETQVKTKVEEPVAEQLSLFADEATNQDVIEALKKVDLMNLTPMQAMNVIYELKNML</sequence>
<dbReference type="GO" id="GO:0006298">
    <property type="term" value="P:mismatch repair"/>
    <property type="evidence" value="ECO:0007669"/>
    <property type="project" value="UniProtKB-UniRule"/>
</dbReference>
<dbReference type="SMART" id="SM00534">
    <property type="entry name" value="MUTSac"/>
    <property type="match status" value="1"/>
</dbReference>
<gene>
    <name evidence="9" type="primary">mutS</name>
    <name evidence="12" type="ORF">SAMN05216347_10391</name>
</gene>
<dbReference type="CDD" id="cd03284">
    <property type="entry name" value="ABC_MutS1"/>
    <property type="match status" value="1"/>
</dbReference>
<feature type="domain" description="DNA mismatch repair proteins mutS family" evidence="11">
    <location>
        <begin position="676"/>
        <end position="692"/>
    </location>
</feature>
<evidence type="ECO:0000259" key="11">
    <source>
        <dbReference type="PROSITE" id="PS00486"/>
    </source>
</evidence>
<evidence type="ECO:0000256" key="2">
    <source>
        <dbReference type="ARBA" id="ARBA00021982"/>
    </source>
</evidence>
<dbReference type="AlphaFoldDB" id="A0A1H0NFZ2"/>
<dbReference type="GO" id="GO:0140664">
    <property type="term" value="F:ATP-dependent DNA damage sensor activity"/>
    <property type="evidence" value="ECO:0007669"/>
    <property type="project" value="InterPro"/>
</dbReference>
<evidence type="ECO:0000256" key="7">
    <source>
        <dbReference type="ARBA" id="ARBA00023204"/>
    </source>
</evidence>
<evidence type="ECO:0000256" key="8">
    <source>
        <dbReference type="ARBA" id="ARBA00024647"/>
    </source>
</evidence>
<keyword evidence="4 9" id="KW-0227">DNA damage</keyword>
<dbReference type="FunFam" id="3.40.50.300:FF:000896">
    <property type="entry name" value="DNA mismatch repair protein MutS"/>
    <property type="match status" value="1"/>
</dbReference>
<dbReference type="Pfam" id="PF05188">
    <property type="entry name" value="MutS_II"/>
    <property type="match status" value="1"/>
</dbReference>
<dbReference type="InterPro" id="IPR036187">
    <property type="entry name" value="DNA_mismatch_repair_MutS_sf"/>
</dbReference>
<evidence type="ECO:0000256" key="1">
    <source>
        <dbReference type="ARBA" id="ARBA00006271"/>
    </source>
</evidence>
<dbReference type="InterPro" id="IPR007695">
    <property type="entry name" value="DNA_mismatch_repair_MutS-lik_N"/>
</dbReference>
<evidence type="ECO:0000256" key="10">
    <source>
        <dbReference type="RuleBase" id="RU003756"/>
    </source>
</evidence>
<dbReference type="SUPFAM" id="SSF55271">
    <property type="entry name" value="DNA repair protein MutS, domain I"/>
    <property type="match status" value="1"/>
</dbReference>
<proteinExistence type="inferred from homology"/>
<dbReference type="SUPFAM" id="SSF53150">
    <property type="entry name" value="DNA repair protein MutS, domain II"/>
    <property type="match status" value="1"/>
</dbReference>
<keyword evidence="6 9" id="KW-0238">DNA-binding</keyword>
<evidence type="ECO:0000256" key="6">
    <source>
        <dbReference type="ARBA" id="ARBA00023125"/>
    </source>
</evidence>
<dbReference type="HAMAP" id="MF_00096">
    <property type="entry name" value="MutS"/>
    <property type="match status" value="1"/>
</dbReference>
<dbReference type="GO" id="GO:0005524">
    <property type="term" value="F:ATP binding"/>
    <property type="evidence" value="ECO:0007669"/>
    <property type="project" value="UniProtKB-UniRule"/>
</dbReference>
<keyword evidence="3 9" id="KW-0547">Nucleotide-binding</keyword>
<dbReference type="InterPro" id="IPR017261">
    <property type="entry name" value="DNA_mismatch_repair_MutS/MSH"/>
</dbReference>
<dbReference type="GO" id="GO:0003684">
    <property type="term" value="F:damaged DNA binding"/>
    <property type="evidence" value="ECO:0007669"/>
    <property type="project" value="UniProtKB-UniRule"/>
</dbReference>
<dbReference type="SUPFAM" id="SSF48334">
    <property type="entry name" value="DNA repair protein MutS, domain III"/>
    <property type="match status" value="1"/>
</dbReference>
<dbReference type="InterPro" id="IPR007860">
    <property type="entry name" value="DNA_mmatch_repair_MutS_con_dom"/>
</dbReference>
<dbReference type="Pfam" id="PF05192">
    <property type="entry name" value="MutS_III"/>
    <property type="match status" value="1"/>
</dbReference>
<dbReference type="PANTHER" id="PTHR11361">
    <property type="entry name" value="DNA MISMATCH REPAIR PROTEIN MUTS FAMILY MEMBER"/>
    <property type="match status" value="1"/>
</dbReference>
<dbReference type="Gene3D" id="3.30.420.110">
    <property type="entry name" value="MutS, connector domain"/>
    <property type="match status" value="1"/>
</dbReference>
<dbReference type="InterPro" id="IPR000432">
    <property type="entry name" value="DNA_mismatch_repair_MutS_C"/>
</dbReference>
<evidence type="ECO:0000256" key="5">
    <source>
        <dbReference type="ARBA" id="ARBA00022840"/>
    </source>
</evidence>
<dbReference type="Proteomes" id="UP000183816">
    <property type="component" value="Unassembled WGS sequence"/>
</dbReference>
<dbReference type="NCBIfam" id="TIGR01070">
    <property type="entry name" value="mutS1"/>
    <property type="match status" value="1"/>
</dbReference>
<dbReference type="InterPro" id="IPR036678">
    <property type="entry name" value="MutS_con_dom_sf"/>
</dbReference>
<dbReference type="InterPro" id="IPR045076">
    <property type="entry name" value="MutS"/>
</dbReference>
<dbReference type="FunFam" id="3.40.1170.10:FF:000001">
    <property type="entry name" value="DNA mismatch repair protein MutS"/>
    <property type="match status" value="1"/>
</dbReference>
<dbReference type="PANTHER" id="PTHR11361:SF34">
    <property type="entry name" value="DNA MISMATCH REPAIR PROTEIN MSH1, MITOCHONDRIAL"/>
    <property type="match status" value="1"/>
</dbReference>
<dbReference type="RefSeq" id="WP_074482324.1">
    <property type="nucleotide sequence ID" value="NZ_FNJK01000003.1"/>
</dbReference>
<comment type="similarity">
    <text evidence="1 9 10">Belongs to the DNA mismatch repair MutS family.</text>
</comment>
<name>A0A1H0NFZ2_STREI</name>
<dbReference type="Gene3D" id="3.40.1170.10">
    <property type="entry name" value="DNA repair protein MutS, domain I"/>
    <property type="match status" value="1"/>
</dbReference>
<protein>
    <recommendedName>
        <fullName evidence="2 9">DNA mismatch repair protein MutS</fullName>
    </recommendedName>
</protein>
<keyword evidence="5 9" id="KW-0067">ATP-binding</keyword>
<reference evidence="12 13" key="1">
    <citation type="submission" date="2016-10" db="EMBL/GenBank/DDBJ databases">
        <authorList>
            <person name="de Groot N.N."/>
        </authorList>
    </citation>
    <scope>NUCLEOTIDE SEQUENCE [LARGE SCALE GENOMIC DNA]</scope>
    <source>
        <strain evidence="12 13">Sb04</strain>
    </source>
</reference>
<dbReference type="InterPro" id="IPR007696">
    <property type="entry name" value="DNA_mismatch_repair_MutS_core"/>
</dbReference>
<dbReference type="Pfam" id="PF05190">
    <property type="entry name" value="MutS_IV"/>
    <property type="match status" value="1"/>
</dbReference>
<keyword evidence="7 9" id="KW-0234">DNA repair</keyword>
<organism evidence="12 13">
    <name type="scientific">Streptococcus equinus</name>
    <name type="common">Streptococcus bovis</name>
    <dbReference type="NCBI Taxonomy" id="1335"/>
    <lineage>
        <taxon>Bacteria</taxon>
        <taxon>Bacillati</taxon>
        <taxon>Bacillota</taxon>
        <taxon>Bacilli</taxon>
        <taxon>Lactobacillales</taxon>
        <taxon>Streptococcaceae</taxon>
        <taxon>Streptococcus</taxon>
    </lineage>
</organism>
<dbReference type="PROSITE" id="PS00486">
    <property type="entry name" value="DNA_MISMATCH_REPAIR_2"/>
    <property type="match status" value="1"/>
</dbReference>
<dbReference type="Pfam" id="PF00488">
    <property type="entry name" value="MutS_V"/>
    <property type="match status" value="1"/>
</dbReference>
<dbReference type="SUPFAM" id="SSF52540">
    <property type="entry name" value="P-loop containing nucleoside triphosphate hydrolases"/>
    <property type="match status" value="1"/>
</dbReference>
<dbReference type="PIRSF" id="PIRSF037677">
    <property type="entry name" value="DNA_mis_repair_Msh6"/>
    <property type="match status" value="1"/>
</dbReference>
<evidence type="ECO:0000256" key="4">
    <source>
        <dbReference type="ARBA" id="ARBA00022763"/>
    </source>
</evidence>
<dbReference type="InterPro" id="IPR016151">
    <property type="entry name" value="DNA_mismatch_repair_MutS_N"/>
</dbReference>